<gene>
    <name evidence="2" type="ORF">TIS948_LOCUS20140</name>
</gene>
<feature type="compositionally biased region" description="Low complexity" evidence="1">
    <location>
        <begin position="386"/>
        <end position="403"/>
    </location>
</feature>
<organism evidence="2 3">
    <name type="scientific">Rotaria socialis</name>
    <dbReference type="NCBI Taxonomy" id="392032"/>
    <lineage>
        <taxon>Eukaryota</taxon>
        <taxon>Metazoa</taxon>
        <taxon>Spiralia</taxon>
        <taxon>Gnathifera</taxon>
        <taxon>Rotifera</taxon>
        <taxon>Eurotatoria</taxon>
        <taxon>Bdelloidea</taxon>
        <taxon>Philodinida</taxon>
        <taxon>Philodinidae</taxon>
        <taxon>Rotaria</taxon>
    </lineage>
</organism>
<evidence type="ECO:0000313" key="3">
    <source>
        <dbReference type="Proteomes" id="UP000663825"/>
    </source>
</evidence>
<proteinExistence type="predicted"/>
<dbReference type="OrthoDB" id="10044554at2759"/>
<name>A0A817TSC1_9BILA</name>
<feature type="compositionally biased region" description="Polar residues" evidence="1">
    <location>
        <begin position="501"/>
        <end position="521"/>
    </location>
</feature>
<feature type="region of interest" description="Disordered" evidence="1">
    <location>
        <begin position="490"/>
        <end position="521"/>
    </location>
</feature>
<feature type="compositionally biased region" description="Polar residues" evidence="1">
    <location>
        <begin position="334"/>
        <end position="344"/>
    </location>
</feature>
<accession>A0A817TSC1</accession>
<protein>
    <submittedName>
        <fullName evidence="2">Uncharacterized protein</fullName>
    </submittedName>
</protein>
<feature type="region of interest" description="Disordered" evidence="1">
    <location>
        <begin position="334"/>
        <end position="366"/>
    </location>
</feature>
<dbReference type="AlphaFoldDB" id="A0A817TSC1"/>
<comment type="caution">
    <text evidence="2">The sequence shown here is derived from an EMBL/GenBank/DDBJ whole genome shotgun (WGS) entry which is preliminary data.</text>
</comment>
<reference evidence="2" key="1">
    <citation type="submission" date="2021-02" db="EMBL/GenBank/DDBJ databases">
        <authorList>
            <person name="Nowell W R."/>
        </authorList>
    </citation>
    <scope>NUCLEOTIDE SEQUENCE</scope>
</reference>
<feature type="compositionally biased region" description="Basic and acidic residues" evidence="1">
    <location>
        <begin position="345"/>
        <end position="357"/>
    </location>
</feature>
<sequence>MNFHHLTSTTHRPQTKSSNFNEDAHCDNEVNLILEKNYTQHLIEQSIFKEQQQQQQPQPQQSIVVNQTDQYYFVPIRELNTTMTLPSNNNNNANIIDSSSILLPDLNNPSTQSLFDYSSSTPTMNSIDLPTVNKSNNNFNLSDADLAALFVSTLVSATSSTTATLDNENELPTNNNNALDDVFLQQVNELVCSSQQKSMGPPPGFENFLFDNPLPSETSRTLSSISNAAIQSQVSSSDTINFSQLLPSTIVDTQQQQPIGGNVHSSFQSDEQSIFFPMSNHHYSSTLSSQIFPTNTPSSTNTTTTTNSANSIAKPYTPNSLSLKTKNFSSIDTSNIKSPISTKINDSDTITRHDDTTPNHIFASPNSFFNNGHKDFASTKLTTVKSSSNNRQSSSSTSSSTSSSIDEALIQLSQQQKQQSNVQTANKLFYDESLSIFNYSSPRSTAATPPTITAPATSHIAKQQRAVNDNINFLASMASTATSESTWQQAKLHSNTKSKQKMQSTILEQQPSLLPQSPSRNSTTNMHDLMENLNELCYRGFDELNALIQEQRWVENYLNVNSPSPASPLVNINGTNCCSARILVVPEYFIFKCKKIEISASDIYELLSVGRPELRLRDLMFVFKTWKDSIVNAEVVHQEEEAKLRLSTERPHSFYMNETVLQAVFDRVCYAIRQLSNMTQQVRAAFQYATLNVFQISSRQQQQQQQQQQGQPSSNTSLSSNIIAFAQLQAMQQQKSSSVHRAGGSLRTTP</sequence>
<feature type="region of interest" description="Disordered" evidence="1">
    <location>
        <begin position="383"/>
        <end position="403"/>
    </location>
</feature>
<dbReference type="Proteomes" id="UP000663825">
    <property type="component" value="Unassembled WGS sequence"/>
</dbReference>
<feature type="region of interest" description="Disordered" evidence="1">
    <location>
        <begin position="1"/>
        <end position="22"/>
    </location>
</feature>
<evidence type="ECO:0000256" key="1">
    <source>
        <dbReference type="SAM" id="MobiDB-lite"/>
    </source>
</evidence>
<feature type="compositionally biased region" description="Polar residues" evidence="1">
    <location>
        <begin position="1"/>
        <end position="21"/>
    </location>
</feature>
<evidence type="ECO:0000313" key="2">
    <source>
        <dbReference type="EMBL" id="CAF3320444.1"/>
    </source>
</evidence>
<dbReference type="EMBL" id="CAJNXB010003518">
    <property type="protein sequence ID" value="CAF3320444.1"/>
    <property type="molecule type" value="Genomic_DNA"/>
</dbReference>